<accession>A0A1J0VW37</accession>
<evidence type="ECO:0000313" key="2">
    <source>
        <dbReference type="EMBL" id="APE36246.1"/>
    </source>
</evidence>
<keyword evidence="1" id="KW-0472">Membrane</keyword>
<dbReference type="AlphaFoldDB" id="A0A1J0VW37"/>
<evidence type="ECO:0000256" key="1">
    <source>
        <dbReference type="SAM" id="Phobius"/>
    </source>
</evidence>
<protein>
    <submittedName>
        <fullName evidence="2">Uncharacterized protein</fullName>
    </submittedName>
</protein>
<feature type="transmembrane region" description="Helical" evidence="1">
    <location>
        <begin position="152"/>
        <end position="174"/>
    </location>
</feature>
<dbReference type="Proteomes" id="UP000183810">
    <property type="component" value="Chromosome"/>
</dbReference>
<dbReference type="EMBL" id="CP018082">
    <property type="protein sequence ID" value="APE36246.1"/>
    <property type="molecule type" value="Genomic_DNA"/>
</dbReference>
<sequence length="265" mass="28424">MTFDVASYNSIIDDIEDFLTKVDNSINVKIPNDKSDALDLPYVRLIPPLQKLIKTAATKLIEAAQWMLNKIKEIYQGIRAPYEMYLRSNDWADIRQIVTTTQSVIDANNLEANRTWRGAAQLSYLKTCTQQSGAAKSLGDISDKARSAMMDCAIGGAAFYAGILAITGGFIIGLMRAIAEMASGVGAGVSIADIAATSGVSTAQLWAAVGLLTTFLGMQYKAFGEINSTLSDNGAFPGGAWPASQASTFNDASVEGDNESKWRLN</sequence>
<dbReference type="RefSeq" id="WP_071929425.1">
    <property type="nucleotide sequence ID" value="NZ_CP018082.1"/>
</dbReference>
<keyword evidence="3" id="KW-1185">Reference proteome</keyword>
<gene>
    <name evidence="2" type="ORF">BOX37_22570</name>
</gene>
<dbReference type="OrthoDB" id="4524410at2"/>
<name>A0A1J0VW37_9NOCA</name>
<dbReference type="KEGG" id="nsl:BOX37_22570"/>
<reference evidence="2" key="1">
    <citation type="submission" date="2016-11" db="EMBL/GenBank/DDBJ databases">
        <authorList>
            <person name="Jaros S."/>
            <person name="Januszkiewicz K."/>
            <person name="Wedrychowicz H."/>
        </authorList>
    </citation>
    <scope>NUCLEOTIDE SEQUENCE [LARGE SCALE GENOMIC DNA]</scope>
    <source>
        <strain evidence="2">Y48</strain>
    </source>
</reference>
<keyword evidence="1" id="KW-0812">Transmembrane</keyword>
<keyword evidence="1" id="KW-1133">Transmembrane helix</keyword>
<organism evidence="2 3">
    <name type="scientific">Nocardia mangyaensis</name>
    <dbReference type="NCBI Taxonomy" id="2213200"/>
    <lineage>
        <taxon>Bacteria</taxon>
        <taxon>Bacillati</taxon>
        <taxon>Actinomycetota</taxon>
        <taxon>Actinomycetes</taxon>
        <taxon>Mycobacteriales</taxon>
        <taxon>Nocardiaceae</taxon>
        <taxon>Nocardia</taxon>
    </lineage>
</organism>
<feature type="transmembrane region" description="Helical" evidence="1">
    <location>
        <begin position="194"/>
        <end position="216"/>
    </location>
</feature>
<proteinExistence type="predicted"/>
<evidence type="ECO:0000313" key="3">
    <source>
        <dbReference type="Proteomes" id="UP000183810"/>
    </source>
</evidence>